<proteinExistence type="predicted"/>
<name>A0A060R8M6_9BACT</name>
<dbReference type="AlphaFoldDB" id="A0A060R8M6"/>
<dbReference type="eggNOG" id="ENOG5032U5P">
    <property type="taxonomic scope" value="Bacteria"/>
</dbReference>
<dbReference type="GO" id="GO:0009007">
    <property type="term" value="F:site-specific DNA-methyltransferase (adenine-specific) activity"/>
    <property type="evidence" value="ECO:0007669"/>
    <property type="project" value="InterPro"/>
</dbReference>
<dbReference type="GO" id="GO:0003677">
    <property type="term" value="F:DNA binding"/>
    <property type="evidence" value="ECO:0007669"/>
    <property type="project" value="InterPro"/>
</dbReference>
<dbReference type="STRING" id="1433126.BN938_1780"/>
<dbReference type="GO" id="GO:0009307">
    <property type="term" value="P:DNA restriction-modification system"/>
    <property type="evidence" value="ECO:0007669"/>
    <property type="project" value="InterPro"/>
</dbReference>
<reference evidence="1 2" key="1">
    <citation type="journal article" date="2015" name="Genome Announc.">
        <title>Complete Genome Sequence of the Novel Leech Symbiont Mucinivorans hirudinis M3T.</title>
        <authorList>
            <person name="Nelson M.C."/>
            <person name="Bomar L."/>
            <person name="Graf J."/>
        </authorList>
    </citation>
    <scope>NUCLEOTIDE SEQUENCE [LARGE SCALE GENOMIC DNA]</scope>
    <source>
        <strain evidence="2">M3</strain>
    </source>
</reference>
<organism evidence="1 2">
    <name type="scientific">Mucinivorans hirudinis</name>
    <dbReference type="NCBI Taxonomy" id="1433126"/>
    <lineage>
        <taxon>Bacteria</taxon>
        <taxon>Pseudomonadati</taxon>
        <taxon>Bacteroidota</taxon>
        <taxon>Bacteroidia</taxon>
        <taxon>Bacteroidales</taxon>
        <taxon>Rikenellaceae</taxon>
        <taxon>Mucinivorans</taxon>
    </lineage>
</organism>
<keyword evidence="2" id="KW-1185">Reference proteome</keyword>
<keyword evidence="1" id="KW-0489">Methyltransferase</keyword>
<dbReference type="Pfam" id="PF05869">
    <property type="entry name" value="Dam"/>
    <property type="match status" value="1"/>
</dbReference>
<dbReference type="GO" id="GO:0032259">
    <property type="term" value="P:methylation"/>
    <property type="evidence" value="ECO:0007669"/>
    <property type="project" value="UniProtKB-KW"/>
</dbReference>
<evidence type="ECO:0000313" key="2">
    <source>
        <dbReference type="Proteomes" id="UP000027616"/>
    </source>
</evidence>
<keyword evidence="1" id="KW-0808">Transferase</keyword>
<dbReference type="Proteomes" id="UP000027616">
    <property type="component" value="Chromosome I"/>
</dbReference>
<gene>
    <name evidence="1" type="ORF">BN938_1780</name>
</gene>
<accession>A0A060R8M6</accession>
<dbReference type="OrthoDB" id="189843at2"/>
<protein>
    <submittedName>
        <fullName evidence="1">Phage DNA modification methyltransferase</fullName>
    </submittedName>
</protein>
<dbReference type="InterPro" id="IPR008593">
    <property type="entry name" value="Dam_MeTrfase"/>
</dbReference>
<dbReference type="HOGENOM" id="CLU_096746_1_0_10"/>
<sequence>MNVTFEGNSSTGKNEWLTPPDILAKLGEFDLDPCAPINRPWATANNHFTIEDDGLVQPWQGRVFCNPPYDTRLIIQFIERCIEHKNAIALTFARTETKLFQELIFRHAHSILFIKGRLSFHHVTGERGGTAGAPSCLIAFDEANSQVLKNCGIAGRIFEIQ</sequence>
<evidence type="ECO:0000313" key="1">
    <source>
        <dbReference type="EMBL" id="CDN31860.1"/>
    </source>
</evidence>
<dbReference type="PATRIC" id="fig|1433126.3.peg.1757"/>
<dbReference type="EMBL" id="HG934468">
    <property type="protein sequence ID" value="CDN31860.1"/>
    <property type="molecule type" value="Genomic_DNA"/>
</dbReference>
<dbReference type="KEGG" id="rbc:BN938_1780"/>